<dbReference type="PANTHER" id="PTHR14456">
    <property type="entry name" value="INOSITOL POLYPHOSPHATE KINASE 1"/>
    <property type="match status" value="1"/>
</dbReference>
<evidence type="ECO:0000313" key="8">
    <source>
        <dbReference type="Proteomes" id="UP001470230"/>
    </source>
</evidence>
<accession>A0ABR2KRB0</accession>
<keyword evidence="3 6" id="KW-0547">Nucleotide-binding</keyword>
<keyword evidence="8" id="KW-1185">Reference proteome</keyword>
<dbReference type="EMBL" id="JAPFFF010000003">
    <property type="protein sequence ID" value="KAK8893614.1"/>
    <property type="molecule type" value="Genomic_DNA"/>
</dbReference>
<evidence type="ECO:0000256" key="6">
    <source>
        <dbReference type="RuleBase" id="RU364126"/>
    </source>
</evidence>
<sequence>MSYPLLECLDLDCWDFKAEGFDSIILTWVGPSSSEFYMKTLRLFKNQNEGYRRGNAKPISDFTDRVTLLQNYINIFIRPYLPEVDSGIPVSVTQDFLEKIAKKIEPSRSDRRRAESQICITSKVALIHDDHIPPNSLVVELKPKWGFLPSCPLIPNDSPKLSISRFQLLQRSKLKKGEIQAITKYDPLDLFSGTEEGIKKAIESLVDNPQGNLKVFRDQKKSNLDKKETEQFIQLITQNLSKNSLKKLLDLQYLDVWDIECLPPIIEKAGDVTWNDLISDQNVINGVKKMMDEKYHLPESKEEVIKLRDNLTKEEAKIFITAFCLSQAAKDCSYMILFENKAIRNPKIFIIDFDMKMPEFLISNYLKNDKSIVATFIEMESNK</sequence>
<dbReference type="EC" id="2.7.1.158" evidence="1 6"/>
<evidence type="ECO:0000313" key="7">
    <source>
        <dbReference type="EMBL" id="KAK8893614.1"/>
    </source>
</evidence>
<dbReference type="Pfam" id="PF06090">
    <property type="entry name" value="Ins_P5_2-kin"/>
    <property type="match status" value="1"/>
</dbReference>
<dbReference type="InterPro" id="IPR009286">
    <property type="entry name" value="Ins_P5_2-kin"/>
</dbReference>
<keyword evidence="5 6" id="KW-0067">ATP-binding</keyword>
<keyword evidence="2 6" id="KW-0808">Transferase</keyword>
<evidence type="ECO:0000256" key="1">
    <source>
        <dbReference type="ARBA" id="ARBA00012023"/>
    </source>
</evidence>
<protein>
    <recommendedName>
        <fullName evidence="1 6">Inositol-pentakisphosphate 2-kinase</fullName>
        <ecNumber evidence="1 6">2.7.1.158</ecNumber>
    </recommendedName>
</protein>
<evidence type="ECO:0000256" key="5">
    <source>
        <dbReference type="ARBA" id="ARBA00022840"/>
    </source>
</evidence>
<comment type="catalytic activity">
    <reaction evidence="6">
        <text>1D-myo-inositol 1,3,4,5,6-pentakisphosphate + ATP = 1D-myo-inositol hexakisphosphate + ADP + H(+)</text>
        <dbReference type="Rhea" id="RHEA:20313"/>
        <dbReference type="ChEBI" id="CHEBI:15378"/>
        <dbReference type="ChEBI" id="CHEBI:30616"/>
        <dbReference type="ChEBI" id="CHEBI:57733"/>
        <dbReference type="ChEBI" id="CHEBI:58130"/>
        <dbReference type="ChEBI" id="CHEBI:456216"/>
        <dbReference type="EC" id="2.7.1.158"/>
    </reaction>
</comment>
<reference evidence="7 8" key="1">
    <citation type="submission" date="2024-04" db="EMBL/GenBank/DDBJ databases">
        <title>Tritrichomonas musculus Genome.</title>
        <authorList>
            <person name="Alves-Ferreira E."/>
            <person name="Grigg M."/>
            <person name="Lorenzi H."/>
            <person name="Galac M."/>
        </authorList>
    </citation>
    <scope>NUCLEOTIDE SEQUENCE [LARGE SCALE GENOMIC DNA]</scope>
    <source>
        <strain evidence="7 8">EAF2021</strain>
    </source>
</reference>
<organism evidence="7 8">
    <name type="scientific">Tritrichomonas musculus</name>
    <dbReference type="NCBI Taxonomy" id="1915356"/>
    <lineage>
        <taxon>Eukaryota</taxon>
        <taxon>Metamonada</taxon>
        <taxon>Parabasalia</taxon>
        <taxon>Tritrichomonadida</taxon>
        <taxon>Tritrichomonadidae</taxon>
        <taxon>Tritrichomonas</taxon>
    </lineage>
</organism>
<gene>
    <name evidence="7" type="ORF">M9Y10_022039</name>
</gene>
<comment type="function">
    <text evidence="6">Phosphorylates Ins(1,3,4,5,6)P5 at position 2 to form Ins(1,2,3,4,5,6)P6 (InsP6 or phytate).</text>
</comment>
<keyword evidence="4 6" id="KW-0418">Kinase</keyword>
<name>A0ABR2KRB0_9EUKA</name>
<evidence type="ECO:0000256" key="3">
    <source>
        <dbReference type="ARBA" id="ARBA00022741"/>
    </source>
</evidence>
<dbReference type="PANTHER" id="PTHR14456:SF2">
    <property type="entry name" value="INOSITOL-PENTAKISPHOSPHATE 2-KINASE"/>
    <property type="match status" value="1"/>
</dbReference>
<comment type="domain">
    <text evidence="6">The EXKPK motif is conserved in inositol-pentakisphosphate 2-kinases of both family 1 and 2.</text>
</comment>
<proteinExistence type="predicted"/>
<dbReference type="Gene3D" id="3.30.200.110">
    <property type="entry name" value="Inositol-pentakisphosphate 2-kinase, N-lobe"/>
    <property type="match status" value="1"/>
</dbReference>
<comment type="caution">
    <text evidence="7">The sequence shown here is derived from an EMBL/GenBank/DDBJ whole genome shotgun (WGS) entry which is preliminary data.</text>
</comment>
<evidence type="ECO:0000256" key="4">
    <source>
        <dbReference type="ARBA" id="ARBA00022777"/>
    </source>
</evidence>
<dbReference type="InterPro" id="IPR043001">
    <property type="entry name" value="IP5_2-K_N_lobe"/>
</dbReference>
<dbReference type="Proteomes" id="UP001470230">
    <property type="component" value="Unassembled WGS sequence"/>
</dbReference>
<evidence type="ECO:0000256" key="2">
    <source>
        <dbReference type="ARBA" id="ARBA00022679"/>
    </source>
</evidence>